<keyword evidence="3" id="KW-1185">Reference proteome</keyword>
<gene>
    <name evidence="2" type="ORF">JIN78_12840</name>
</gene>
<evidence type="ECO:0000313" key="3">
    <source>
        <dbReference type="Proteomes" id="UP000604083"/>
    </source>
</evidence>
<evidence type="ECO:0000313" key="2">
    <source>
        <dbReference type="EMBL" id="MBK1834949.1"/>
    </source>
</evidence>
<dbReference type="Proteomes" id="UP000604083">
    <property type="component" value="Unassembled WGS sequence"/>
</dbReference>
<dbReference type="RefSeq" id="WP_200392383.1">
    <property type="nucleotide sequence ID" value="NZ_JAENIO010000036.1"/>
</dbReference>
<dbReference type="EMBL" id="JAENIO010000036">
    <property type="protein sequence ID" value="MBK1834949.1"/>
    <property type="molecule type" value="Genomic_DNA"/>
</dbReference>
<comment type="caution">
    <text evidence="2">The sequence shown here is derived from an EMBL/GenBank/DDBJ whole genome shotgun (WGS) entry which is preliminary data.</text>
</comment>
<name>A0A934VLR1_9BACT</name>
<reference evidence="2" key="1">
    <citation type="submission" date="2021-01" db="EMBL/GenBank/DDBJ databases">
        <title>Modified the classification status of verrucomicrobia.</title>
        <authorList>
            <person name="Feng X."/>
        </authorList>
    </citation>
    <scope>NUCLEOTIDE SEQUENCE</scope>
    <source>
        <strain evidence="2">KCTC 12986</strain>
    </source>
</reference>
<accession>A0A934VLR1</accession>
<organism evidence="2 3">
    <name type="scientific">Roseibacillus ishigakijimensis</name>
    <dbReference type="NCBI Taxonomy" id="454146"/>
    <lineage>
        <taxon>Bacteria</taxon>
        <taxon>Pseudomonadati</taxon>
        <taxon>Verrucomicrobiota</taxon>
        <taxon>Verrucomicrobiia</taxon>
        <taxon>Verrucomicrobiales</taxon>
        <taxon>Verrucomicrobiaceae</taxon>
        <taxon>Roseibacillus</taxon>
    </lineage>
</organism>
<sequence>MGTIVPYLRPLDENDLPIGDPITGTPLTVNYRPSWPEQTPVLHFAETLTLPKSGLPQVRGQSSTEILYQQSIASDFAAQQPSVSLYDPTAQRTAPLSPTGLSSLPGSVATTIYGGRSYFQGLPSHLQERLFYDSAVGELGALVFIGEFFDEPAGEDYLLPNVLTPADIETIDNLCSESDPLRAEWETAIRSLAFEFLVTLPDGQGSTTELRDTFPFLQSHGLEAFLGLLMEGIIGAGTPPTAPKEILSPNQAVDSYALSATGGGSGYVVLLTGNGSAYTPEEEPVAMHIFRVGEELYQGELKPLTAANPLSENVTVQFTGDFAGRPDYFEFQWMKSPPLNGQPPAVYTFTNELFPLPDSLEFAIDDNNGPNDSPAQWDDRVDGNQASHPVGDATYTLLELATSGSDLPPLNLGAETPRQRLRASVDFSSLLDENSEFADLYVSIKKDDLDGLALSLDGSEPVIRFGNPDQIDTETVSPPSDLAVPLIGEEGFSLFRVPGKLLNPDSPTELAFIHTGPHSDSEGARRLVFEVRLGLTIRTTHVEDNFVSVGLPEVGKNRHLVSGAGVETLSDNYYVMRYRPIEGHSLYPAGGYTEEHPGWSDWTSPVLVEGWIKRVLAGINPFNQRISDFYQNAIDSDVSLLTQAGTRWEGDIALNLDAVQDAGLIEIYETVLKRGMSLSIDGTPSIDYGPANDALLLAAGYLNDLYMALGNEAYADALNPTVSYDAQNIGTIAEPALAAGFEETFRNTATARFAFQGQVPSLLEEELGLLRGRDDFLAPGVQTRPAYNRLYWNYTRGIDAGEVIYALNYNIHEQDDDNSDGRVDAVDAQHMFPQAHGDAYGHYLSALKNYYRLLEDTEFTWGTRVEAVNILGQPVTVDYLDERKFAAAAVATVRTSDQILSLERRRAFQNPTAGWENLADGRENSNTGRTRHWGAADWASRGGQGAYFHWVVGNAILPEEDTVNEGVQKIDRTTVAELNELAALGNKIQRQIDSANRKQNPLDLAEDSLLFDISPDELAEGKTHFEQIYDRAVRALGNANTVFERASASTHLLRSLENQQVNLGQTIADEERAYVNELIALYGMPYPSDIGPGKTYAQGYEGPDLYHFNKISRPYEVFTKEQLFAFPDSGENGNATETFSLMVKDDGLINTLENPLIVNSIIDIDLSEIEALGLSQLGLIEIGPGSVLINPYLTEVSNLDGASETSRTVNYTVQESTGPYQLVSASDGSRPANGTIQEQLNAVRLAEEQFYIALWDMQEDRKFFLASMQDVRKDLENKIADRKLDSTLVFEQLAYKLIVPGLEYIKKKFVTVERTIDESFLAVRLAFPESVGVSPDITSAARAAALASAITTKIPTTFGEDAMDMALTALEKAHEQFEIFIENEKTLLERDDALRELITDMLNQYREVLARIYEVDAAYVEYRRAVEGYNTLVADGETILRLRETFRKRAAATVQGYRTRDVAFRAFRTEALDEYQTLLDWASRYTFLAAQAYDYETGLLGSAEGKEYLGDIIASRALGIVGENGQPTFGGSSAGDPGLSGLLARMKADWEVVEGRLGFNNPETYGTTVSLRREFFRIPDGPEGDVAWRQLLESLVLDDLAFDSDIATHALQVNQETLGAQAGIVLSFPTTIEEGRNLFGHPLAAGDHNFTVTNFATKISSVGVVLEGYQGMDPCLICQSGSGDPSHNHDDALSSTPHVFLLPTGVDLMRAPPLGDTRDFRRWMVHDHALPLPFNIGANDFNEGEYYRNGESLTEEFRIPRRHNAFRAVNREDYFYTPLAADYTSSRLVGRSVWNTQWKLVIPALELLSEEDEGLARFINSVTDIKLHFRTYSYAGN</sequence>
<protein>
    <submittedName>
        <fullName evidence="2">Uncharacterized protein</fullName>
    </submittedName>
</protein>
<proteinExistence type="predicted"/>
<feature type="region of interest" description="Disordered" evidence="1">
    <location>
        <begin position="365"/>
        <end position="389"/>
    </location>
</feature>
<evidence type="ECO:0000256" key="1">
    <source>
        <dbReference type="SAM" id="MobiDB-lite"/>
    </source>
</evidence>